<keyword evidence="7" id="KW-0238">DNA-binding</keyword>
<dbReference type="SMART" id="SM00066">
    <property type="entry name" value="GAL4"/>
    <property type="match status" value="1"/>
</dbReference>
<evidence type="ECO:0008006" key="15">
    <source>
        <dbReference type="Google" id="ProtNLM"/>
    </source>
</evidence>
<evidence type="ECO:0000259" key="11">
    <source>
        <dbReference type="PROSITE" id="PS50048"/>
    </source>
</evidence>
<dbReference type="eggNOG" id="ENOG502R1M5">
    <property type="taxonomic scope" value="Eukaryota"/>
</dbReference>
<dbReference type="OrthoDB" id="2538135at2759"/>
<dbReference type="GO" id="GO:0001227">
    <property type="term" value="F:DNA-binding transcription repressor activity, RNA polymerase II-specific"/>
    <property type="evidence" value="ECO:0007669"/>
    <property type="project" value="EnsemblFungi"/>
</dbReference>
<dbReference type="SUPFAM" id="SSF55785">
    <property type="entry name" value="PYP-like sensor domain (PAS domain)"/>
    <property type="match status" value="1"/>
</dbReference>
<keyword evidence="5" id="KW-0862">Zinc</keyword>
<sequence>MMTEGARRKRSKTACLNCSKAHASCEEKRPCSRCVMRGVDDTCIDKPRKKSKYMHGINEKQILLPVPVPTYFESALGERTNEIVSSGIDLFSNHIPLVPYRNKTVNSNFLRDDKTNQYELTAKKFTFPDILDNINTESDGHDISLSLKCEESVDGPVRYYDNPLWEHSLRYRRSIDIYELVNRPLSHTPGFHHLFNYLSKRLPRDKLIQISKELSEFRPIFFECSIELTEQDLIFMEQGYQRTLLEYSKMIFKSGTPTCIWRRNGQISFINEEFEILTGWKRQQLLGKMTFIVEILDDDSVVDYFKTFSKIAYKEYKGSEVMYNCKILTSVKEAKMNCNCIWTLREDFTGLPLMIVANFMPLL</sequence>
<keyword evidence="6" id="KW-0805">Transcription regulation</keyword>
<dbReference type="PANTHER" id="PTHR47659:SF1">
    <property type="entry name" value="TRANSCRIPTION ACTIVATOR OF GLUCONEOGENESIS ERT1"/>
    <property type="match status" value="1"/>
</dbReference>
<keyword evidence="3" id="KW-0312">Gluconeogenesis</keyword>
<dbReference type="Proteomes" id="UP000005666">
    <property type="component" value="Chromosome 14"/>
</dbReference>
<evidence type="ECO:0000313" key="13">
    <source>
        <dbReference type="EMBL" id="CCE65892.1"/>
    </source>
</evidence>
<keyword evidence="4" id="KW-0479">Metal-binding</keyword>
<dbReference type="PROSITE" id="PS50112">
    <property type="entry name" value="PAS"/>
    <property type="match status" value="1"/>
</dbReference>
<dbReference type="GO" id="GO:0006094">
    <property type="term" value="P:gluconeogenesis"/>
    <property type="evidence" value="ECO:0007669"/>
    <property type="project" value="UniProtKB-KW"/>
</dbReference>
<keyword evidence="8" id="KW-0010">Activator</keyword>
<dbReference type="PANTHER" id="PTHR47659">
    <property type="entry name" value="ZN(II)2CYS6 TRANSCRIPTION FACTOR (EUROFUNG)-RELATED"/>
    <property type="match status" value="1"/>
</dbReference>
<feature type="domain" description="PAS" evidence="12">
    <location>
        <begin position="264"/>
        <end position="315"/>
    </location>
</feature>
<evidence type="ECO:0000256" key="9">
    <source>
        <dbReference type="ARBA" id="ARBA00023163"/>
    </source>
</evidence>
<dbReference type="OMA" id="EDLIYME"/>
<dbReference type="KEGG" id="tpf:TPHA_0N01110"/>
<dbReference type="PROSITE" id="PS50048">
    <property type="entry name" value="ZN2_CY6_FUNGAL_2"/>
    <property type="match status" value="1"/>
</dbReference>
<evidence type="ECO:0000256" key="3">
    <source>
        <dbReference type="ARBA" id="ARBA00022432"/>
    </source>
</evidence>
<dbReference type="GO" id="GO:0045722">
    <property type="term" value="P:positive regulation of gluconeogenesis"/>
    <property type="evidence" value="ECO:0007669"/>
    <property type="project" value="EnsemblFungi"/>
</dbReference>
<protein>
    <recommendedName>
        <fullName evidence="15">Zn(2)-C6 fungal-type domain-containing protein</fullName>
    </recommendedName>
</protein>
<accession>G8C164</accession>
<dbReference type="Pfam" id="PF24990">
    <property type="entry name" value="PAS_13"/>
    <property type="match status" value="1"/>
</dbReference>
<dbReference type="Gene3D" id="3.30.450.20">
    <property type="entry name" value="PAS domain"/>
    <property type="match status" value="1"/>
</dbReference>
<evidence type="ECO:0000256" key="10">
    <source>
        <dbReference type="ARBA" id="ARBA00023242"/>
    </source>
</evidence>
<reference evidence="13 14" key="1">
    <citation type="journal article" date="2011" name="Proc. Natl. Acad. Sci. U.S.A.">
        <title>Evolutionary erosion of yeast sex chromosomes by mating-type switching accidents.</title>
        <authorList>
            <person name="Gordon J.L."/>
            <person name="Armisen D."/>
            <person name="Proux-Wera E."/>
            <person name="Oheigeartaigh S.S."/>
            <person name="Byrne K.P."/>
            <person name="Wolfe K.H."/>
        </authorList>
    </citation>
    <scope>NUCLEOTIDE SEQUENCE [LARGE SCALE GENOMIC DNA]</scope>
    <source>
        <strain evidence="14">ATCC 24235 / CBS 4417 / NBRC 1672 / NRRL Y-8282 / UCD 70-5</strain>
    </source>
</reference>
<dbReference type="RefSeq" id="XP_003688326.1">
    <property type="nucleotide sequence ID" value="XM_003688278.1"/>
</dbReference>
<dbReference type="GO" id="GO:0043565">
    <property type="term" value="F:sequence-specific DNA binding"/>
    <property type="evidence" value="ECO:0007669"/>
    <property type="project" value="EnsemblFungi"/>
</dbReference>
<dbReference type="GO" id="GO:0045991">
    <property type="term" value="P:carbon catabolite activation of transcription"/>
    <property type="evidence" value="ECO:0007669"/>
    <property type="project" value="EnsemblFungi"/>
</dbReference>
<dbReference type="InterPro" id="IPR001138">
    <property type="entry name" value="Zn2Cys6_DnaBD"/>
</dbReference>
<dbReference type="SUPFAM" id="SSF57701">
    <property type="entry name" value="Zn2/Cys6 DNA-binding domain"/>
    <property type="match status" value="1"/>
</dbReference>
<dbReference type="HOGENOM" id="CLU_010748_2_1_1"/>
<name>G8C164_TETPH</name>
<evidence type="ECO:0000256" key="1">
    <source>
        <dbReference type="ARBA" id="ARBA00004123"/>
    </source>
</evidence>
<gene>
    <name evidence="13" type="primary">TPHA0N01110</name>
    <name evidence="13" type="ordered locus">TPHA_0N01110</name>
</gene>
<evidence type="ECO:0000256" key="6">
    <source>
        <dbReference type="ARBA" id="ARBA00023015"/>
    </source>
</evidence>
<dbReference type="GO" id="GO:0008270">
    <property type="term" value="F:zinc ion binding"/>
    <property type="evidence" value="ECO:0007669"/>
    <property type="project" value="InterPro"/>
</dbReference>
<dbReference type="InterPro" id="IPR000014">
    <property type="entry name" value="PAS"/>
</dbReference>
<dbReference type="GO" id="GO:0005634">
    <property type="term" value="C:nucleus"/>
    <property type="evidence" value="ECO:0007669"/>
    <property type="project" value="UniProtKB-SubCell"/>
</dbReference>
<organism evidence="13 14">
    <name type="scientific">Tetrapisispora phaffii (strain ATCC 24235 / CBS 4417 / NBRC 1672 / NRRL Y-8282 / UCD 70-5)</name>
    <name type="common">Yeast</name>
    <name type="synonym">Fabospora phaffii</name>
    <dbReference type="NCBI Taxonomy" id="1071381"/>
    <lineage>
        <taxon>Eukaryota</taxon>
        <taxon>Fungi</taxon>
        <taxon>Dikarya</taxon>
        <taxon>Ascomycota</taxon>
        <taxon>Saccharomycotina</taxon>
        <taxon>Saccharomycetes</taxon>
        <taxon>Saccharomycetales</taxon>
        <taxon>Saccharomycetaceae</taxon>
        <taxon>Tetrapisispora</taxon>
    </lineage>
</organism>
<dbReference type="GeneID" id="11532147"/>
<evidence type="ECO:0000256" key="5">
    <source>
        <dbReference type="ARBA" id="ARBA00022833"/>
    </source>
</evidence>
<comment type="similarity">
    <text evidence="2">Belongs to the ERT1/acuK family.</text>
</comment>
<comment type="subcellular location">
    <subcellularLocation>
        <location evidence="1">Nucleus</location>
    </subcellularLocation>
</comment>
<dbReference type="EMBL" id="HE612869">
    <property type="protein sequence ID" value="CCE65892.1"/>
    <property type="molecule type" value="Genomic_DNA"/>
</dbReference>
<evidence type="ECO:0000256" key="7">
    <source>
        <dbReference type="ARBA" id="ARBA00023125"/>
    </source>
</evidence>
<dbReference type="InterPro" id="IPR035965">
    <property type="entry name" value="PAS-like_dom_sf"/>
</dbReference>
<dbReference type="InterPro" id="IPR036864">
    <property type="entry name" value="Zn2-C6_fun-type_DNA-bd_sf"/>
</dbReference>
<feature type="domain" description="Zn(2)-C6 fungal-type" evidence="11">
    <location>
        <begin position="14"/>
        <end position="43"/>
    </location>
</feature>
<keyword evidence="9" id="KW-0804">Transcription</keyword>
<dbReference type="SMART" id="SM00091">
    <property type="entry name" value="PAS"/>
    <property type="match status" value="1"/>
</dbReference>
<dbReference type="PROSITE" id="PS00463">
    <property type="entry name" value="ZN2_CY6_FUNGAL_1"/>
    <property type="match status" value="1"/>
</dbReference>
<dbReference type="Pfam" id="PF00172">
    <property type="entry name" value="Zn_clus"/>
    <property type="match status" value="1"/>
</dbReference>
<dbReference type="GO" id="GO:0045013">
    <property type="term" value="P:carbon catabolite repression of transcription"/>
    <property type="evidence" value="ECO:0007669"/>
    <property type="project" value="EnsemblFungi"/>
</dbReference>
<evidence type="ECO:0000256" key="8">
    <source>
        <dbReference type="ARBA" id="ARBA00023159"/>
    </source>
</evidence>
<keyword evidence="10" id="KW-0539">Nucleus</keyword>
<evidence type="ECO:0000313" key="14">
    <source>
        <dbReference type="Proteomes" id="UP000005666"/>
    </source>
</evidence>
<dbReference type="AlphaFoldDB" id="G8C164"/>
<dbReference type="InterPro" id="IPR056751">
    <property type="entry name" value="PAS_13"/>
</dbReference>
<proteinExistence type="inferred from homology"/>
<evidence type="ECO:0000259" key="12">
    <source>
        <dbReference type="PROSITE" id="PS50112"/>
    </source>
</evidence>
<dbReference type="CDD" id="cd00130">
    <property type="entry name" value="PAS"/>
    <property type="match status" value="1"/>
</dbReference>
<evidence type="ECO:0000256" key="4">
    <source>
        <dbReference type="ARBA" id="ARBA00022723"/>
    </source>
</evidence>
<evidence type="ECO:0000256" key="2">
    <source>
        <dbReference type="ARBA" id="ARBA00010855"/>
    </source>
</evidence>
<keyword evidence="14" id="KW-1185">Reference proteome</keyword>
<dbReference type="InterPro" id="IPR050335">
    <property type="entry name" value="ERT1_acuK_gluconeogen_tf"/>
</dbReference>
<dbReference type="CDD" id="cd00067">
    <property type="entry name" value="GAL4"/>
    <property type="match status" value="1"/>
</dbReference>
<dbReference type="GO" id="GO:0045944">
    <property type="term" value="P:positive regulation of transcription by RNA polymerase II"/>
    <property type="evidence" value="ECO:0007669"/>
    <property type="project" value="EnsemblFungi"/>
</dbReference>